<dbReference type="InterPro" id="IPR051265">
    <property type="entry name" value="HIBADH-related_NP60_sf"/>
</dbReference>
<dbReference type="InterPro" id="IPR008927">
    <property type="entry name" value="6-PGluconate_DH-like_C_sf"/>
</dbReference>
<dbReference type="EC" id="1.1.-.-" evidence="5"/>
<name>A0ABW7QX82_9ACTN</name>
<evidence type="ECO:0000256" key="2">
    <source>
        <dbReference type="ARBA" id="ARBA00023002"/>
    </source>
</evidence>
<sequence>MPATSATPTPVTPTPVTLIGLGPMGHAMATALLDRGHQVTLWNRTASRADDLVARGAILAATPEEAVSANELVILSLTDYTAMYAVLEPAAAALSGRVIVNLSSDTPKKAREAAAWAAGHGAVHLTGGVLVPPSGIGKPGSSTFYSGPREAYDKHRATLEVLTAESDYRGEDAGLAALMYQLNMVIFWTSISSYWYAVALAEANGLSATDILPYASQNMTGMPEFLSFYSARIDAGNHEGDVDRLAMGLASMEHVVETHTDAGVDAALPSAVADLFRRGMEAGHAKDSFSSIVELLRERIDGTAGR</sequence>
<comment type="similarity">
    <text evidence="1">Belongs to the HIBADH-related family.</text>
</comment>
<keyword evidence="2 5" id="KW-0560">Oxidoreductase</keyword>
<keyword evidence="6" id="KW-1185">Reference proteome</keyword>
<dbReference type="Proteomes" id="UP001610818">
    <property type="component" value="Unassembled WGS sequence"/>
</dbReference>
<organism evidence="5 6">
    <name type="scientific">Streptomyces longisporoflavus</name>
    <dbReference type="NCBI Taxonomy" id="28044"/>
    <lineage>
        <taxon>Bacteria</taxon>
        <taxon>Bacillati</taxon>
        <taxon>Actinomycetota</taxon>
        <taxon>Actinomycetes</taxon>
        <taxon>Kitasatosporales</taxon>
        <taxon>Streptomycetaceae</taxon>
        <taxon>Streptomyces</taxon>
    </lineage>
</organism>
<evidence type="ECO:0000259" key="4">
    <source>
        <dbReference type="Pfam" id="PF21761"/>
    </source>
</evidence>
<dbReference type="EMBL" id="JBIRGQ010000006">
    <property type="protein sequence ID" value="MFH8549638.1"/>
    <property type="molecule type" value="Genomic_DNA"/>
</dbReference>
<dbReference type="PANTHER" id="PTHR43580:SF2">
    <property type="entry name" value="CYTOKINE-LIKE NUCLEAR FACTOR N-PAC"/>
    <property type="match status" value="1"/>
</dbReference>
<dbReference type="PANTHER" id="PTHR43580">
    <property type="entry name" value="OXIDOREDUCTASE GLYR1-RELATED"/>
    <property type="match status" value="1"/>
</dbReference>
<dbReference type="InterPro" id="IPR006115">
    <property type="entry name" value="6PGDH_NADP-bd"/>
</dbReference>
<dbReference type="InterPro" id="IPR013328">
    <property type="entry name" value="6PGD_dom2"/>
</dbReference>
<dbReference type="GO" id="GO:0016491">
    <property type="term" value="F:oxidoreductase activity"/>
    <property type="evidence" value="ECO:0007669"/>
    <property type="project" value="UniProtKB-KW"/>
</dbReference>
<feature type="domain" description="6-phosphogluconate dehydrogenase NADP-binding" evidence="3">
    <location>
        <begin position="16"/>
        <end position="165"/>
    </location>
</feature>
<feature type="domain" description="NADPH-dependent reductive aminase-like C-terminal" evidence="4">
    <location>
        <begin position="172"/>
        <end position="297"/>
    </location>
</feature>
<evidence type="ECO:0000313" key="6">
    <source>
        <dbReference type="Proteomes" id="UP001610818"/>
    </source>
</evidence>
<gene>
    <name evidence="5" type="ORF">ACH4F9_32000</name>
</gene>
<comment type="caution">
    <text evidence="5">The sequence shown here is derived from an EMBL/GenBank/DDBJ whole genome shotgun (WGS) entry which is preliminary data.</text>
</comment>
<evidence type="ECO:0000259" key="3">
    <source>
        <dbReference type="Pfam" id="PF03446"/>
    </source>
</evidence>
<dbReference type="SUPFAM" id="SSF51735">
    <property type="entry name" value="NAD(P)-binding Rossmann-fold domains"/>
    <property type="match status" value="1"/>
</dbReference>
<evidence type="ECO:0000313" key="5">
    <source>
        <dbReference type="EMBL" id="MFH8549638.1"/>
    </source>
</evidence>
<proteinExistence type="inferred from homology"/>
<dbReference type="Pfam" id="PF21761">
    <property type="entry name" value="RedAm-like_C"/>
    <property type="match status" value="1"/>
</dbReference>
<dbReference type="SUPFAM" id="SSF48179">
    <property type="entry name" value="6-phosphogluconate dehydrogenase C-terminal domain-like"/>
    <property type="match status" value="1"/>
</dbReference>
<dbReference type="PIRSF" id="PIRSF000103">
    <property type="entry name" value="HIBADH"/>
    <property type="match status" value="1"/>
</dbReference>
<dbReference type="RefSeq" id="WP_397716033.1">
    <property type="nucleotide sequence ID" value="NZ_JBIRGN010000006.1"/>
</dbReference>
<dbReference type="InterPro" id="IPR036291">
    <property type="entry name" value="NAD(P)-bd_dom_sf"/>
</dbReference>
<protein>
    <submittedName>
        <fullName evidence="5">NAD(P)-dependent oxidoreductase</fullName>
        <ecNumber evidence="5">1.1.-.-</ecNumber>
    </submittedName>
</protein>
<accession>A0ABW7QX82</accession>
<dbReference type="Pfam" id="PF03446">
    <property type="entry name" value="NAD_binding_2"/>
    <property type="match status" value="1"/>
</dbReference>
<dbReference type="InterPro" id="IPR015815">
    <property type="entry name" value="HIBADH-related"/>
</dbReference>
<dbReference type="Gene3D" id="1.10.1040.10">
    <property type="entry name" value="N-(1-d-carboxylethyl)-l-norvaline Dehydrogenase, domain 2"/>
    <property type="match status" value="1"/>
</dbReference>
<dbReference type="InterPro" id="IPR048666">
    <property type="entry name" value="RedAm-like_C"/>
</dbReference>
<reference evidence="5 6" key="1">
    <citation type="submission" date="2024-10" db="EMBL/GenBank/DDBJ databases">
        <title>The Natural Products Discovery Center: Release of the First 8490 Sequenced Strains for Exploring Actinobacteria Biosynthetic Diversity.</title>
        <authorList>
            <person name="Kalkreuter E."/>
            <person name="Kautsar S.A."/>
            <person name="Yang D."/>
            <person name="Bader C.D."/>
            <person name="Teijaro C.N."/>
            <person name="Fluegel L."/>
            <person name="Davis C.M."/>
            <person name="Simpson J.R."/>
            <person name="Lauterbach L."/>
            <person name="Steele A.D."/>
            <person name="Gui C."/>
            <person name="Meng S."/>
            <person name="Li G."/>
            <person name="Viehrig K."/>
            <person name="Ye F."/>
            <person name="Su P."/>
            <person name="Kiefer A.F."/>
            <person name="Nichols A."/>
            <person name="Cepeda A.J."/>
            <person name="Yan W."/>
            <person name="Fan B."/>
            <person name="Jiang Y."/>
            <person name="Adhikari A."/>
            <person name="Zheng C.-J."/>
            <person name="Schuster L."/>
            <person name="Cowan T.M."/>
            <person name="Smanski M.J."/>
            <person name="Chevrette M.G."/>
            <person name="De Carvalho L.P.S."/>
            <person name="Shen B."/>
        </authorList>
    </citation>
    <scope>NUCLEOTIDE SEQUENCE [LARGE SCALE GENOMIC DNA]</scope>
    <source>
        <strain evidence="5 6">NPDC017990</strain>
    </source>
</reference>
<dbReference type="Gene3D" id="3.40.50.720">
    <property type="entry name" value="NAD(P)-binding Rossmann-like Domain"/>
    <property type="match status" value="1"/>
</dbReference>
<evidence type="ECO:0000256" key="1">
    <source>
        <dbReference type="ARBA" id="ARBA00009080"/>
    </source>
</evidence>